<evidence type="ECO:0008006" key="5">
    <source>
        <dbReference type="Google" id="ProtNLM"/>
    </source>
</evidence>
<feature type="compositionally biased region" description="Basic and acidic residues" evidence="1">
    <location>
        <begin position="141"/>
        <end position="161"/>
    </location>
</feature>
<keyword evidence="4" id="KW-1185">Reference proteome</keyword>
<reference evidence="4" key="1">
    <citation type="submission" date="2016-10" db="EMBL/GenBank/DDBJ databases">
        <authorList>
            <person name="Varghese N."/>
            <person name="Submissions S."/>
        </authorList>
    </citation>
    <scope>NUCLEOTIDE SEQUENCE [LARGE SCALE GENOMIC DNA]</scope>
    <source>
        <strain evidence="4">DSM 27981</strain>
    </source>
</reference>
<dbReference type="RefSeq" id="WP_092938069.1">
    <property type="nucleotide sequence ID" value="NZ_FONX01000002.1"/>
</dbReference>
<dbReference type="OrthoDB" id="5769605at2"/>
<dbReference type="AlphaFoldDB" id="A0A1I2B766"/>
<feature type="region of interest" description="Disordered" evidence="1">
    <location>
        <begin position="129"/>
        <end position="161"/>
    </location>
</feature>
<proteinExistence type="predicted"/>
<dbReference type="Proteomes" id="UP000199119">
    <property type="component" value="Unassembled WGS sequence"/>
</dbReference>
<feature type="signal peptide" evidence="2">
    <location>
        <begin position="1"/>
        <end position="22"/>
    </location>
</feature>
<evidence type="ECO:0000256" key="2">
    <source>
        <dbReference type="SAM" id="SignalP"/>
    </source>
</evidence>
<evidence type="ECO:0000313" key="3">
    <source>
        <dbReference type="EMBL" id="SFE51827.1"/>
    </source>
</evidence>
<evidence type="ECO:0000256" key="1">
    <source>
        <dbReference type="SAM" id="MobiDB-lite"/>
    </source>
</evidence>
<organism evidence="3 4">
    <name type="scientific">Paracidovorax wautersii</name>
    <dbReference type="NCBI Taxonomy" id="1177982"/>
    <lineage>
        <taxon>Bacteria</taxon>
        <taxon>Pseudomonadati</taxon>
        <taxon>Pseudomonadota</taxon>
        <taxon>Betaproteobacteria</taxon>
        <taxon>Burkholderiales</taxon>
        <taxon>Comamonadaceae</taxon>
        <taxon>Paracidovorax</taxon>
    </lineage>
</organism>
<dbReference type="STRING" id="1177982.SAMN04489711_102449"/>
<keyword evidence="2" id="KW-0732">Signal</keyword>
<name>A0A1I2B766_9BURK</name>
<evidence type="ECO:0000313" key="4">
    <source>
        <dbReference type="Proteomes" id="UP000199119"/>
    </source>
</evidence>
<gene>
    <name evidence="3" type="ORF">SAMN04489711_102449</name>
</gene>
<dbReference type="EMBL" id="FONX01000002">
    <property type="protein sequence ID" value="SFE51827.1"/>
    <property type="molecule type" value="Genomic_DNA"/>
</dbReference>
<sequence length="192" mass="20779">MKHARNLLAIVAATMLATSAMAMTSAEHSAAKDRISADYKVNKAKCDALKDNAKDICMKEAKGAENVAKAELQAQYKPSDKNTYKVAEARADADYAVAKEKCDDQTGDAKKICEKDAKAAHVTAKENAKVARAQAKPSDNAAKKDANVAEVKKEATEEKREAQYKAAKERCDTMSGDVKDKCVADAKRMYGQ</sequence>
<protein>
    <recommendedName>
        <fullName evidence="5">Colicin import membrane protein</fullName>
    </recommendedName>
</protein>
<accession>A0A1I2B766</accession>
<feature type="chain" id="PRO_5011767284" description="Colicin import membrane protein" evidence="2">
    <location>
        <begin position="23"/>
        <end position="192"/>
    </location>
</feature>